<evidence type="ECO:0000313" key="2">
    <source>
        <dbReference type="EMBL" id="OAG14695.1"/>
    </source>
</evidence>
<evidence type="ECO:0000259" key="1">
    <source>
        <dbReference type="Pfam" id="PF06985"/>
    </source>
</evidence>
<dbReference type="EMBL" id="KV441498">
    <property type="protein sequence ID" value="OAG14695.1"/>
    <property type="molecule type" value="Genomic_DNA"/>
</dbReference>
<dbReference type="RefSeq" id="XP_018380116.1">
    <property type="nucleotide sequence ID" value="XM_018526093.1"/>
</dbReference>
<gene>
    <name evidence="2" type="ORF">CC77DRAFT_1025588</name>
</gene>
<dbReference type="InterPro" id="IPR010730">
    <property type="entry name" value="HET"/>
</dbReference>
<evidence type="ECO:0000313" key="3">
    <source>
        <dbReference type="Proteomes" id="UP000077248"/>
    </source>
</evidence>
<reference evidence="2 3" key="1">
    <citation type="submission" date="2016-05" db="EMBL/GenBank/DDBJ databases">
        <title>Comparative analysis of secretome profiles of manganese(II)-oxidizing ascomycete fungi.</title>
        <authorList>
            <consortium name="DOE Joint Genome Institute"/>
            <person name="Zeiner C.A."/>
            <person name="Purvine S.O."/>
            <person name="Zink E.M."/>
            <person name="Wu S."/>
            <person name="Pasa-Tolic L."/>
            <person name="Chaput D.L."/>
            <person name="Haridas S."/>
            <person name="Grigoriev I.V."/>
            <person name="Santelli C.M."/>
            <person name="Hansel C.M."/>
        </authorList>
    </citation>
    <scope>NUCLEOTIDE SEQUENCE [LARGE SCALE GENOMIC DNA]</scope>
    <source>
        <strain evidence="2 3">SRC1lrK2f</strain>
    </source>
</reference>
<dbReference type="KEGG" id="aalt:CC77DRAFT_1025588"/>
<protein>
    <submittedName>
        <fullName evidence="2">HET-domain-containing protein</fullName>
    </submittedName>
</protein>
<dbReference type="PANTHER" id="PTHR24148:SF64">
    <property type="entry name" value="HETEROKARYON INCOMPATIBILITY DOMAIN-CONTAINING PROTEIN"/>
    <property type="match status" value="1"/>
</dbReference>
<feature type="domain" description="Heterokaryon incompatibility" evidence="1">
    <location>
        <begin position="51"/>
        <end position="196"/>
    </location>
</feature>
<sequence>MKDRRDYEYQSIDAKHQIRVLHLEPGAFAEPLIGNLLVRKLGDDQENPPAYSCVSYAWGPQQDFTSITCDGKSLRVTLVVDEMLRYLRKPKKARHLWIDAICINQSHNVEKNHQVRSMGKIYASARKVHVWLGPAADEDALAVDDIFEPGEPDYEKRSFLQWRHCRAFPDNLTPEFLSLEHFVSRSWFTRRWVLQEVFLGRDVSIHCGDCKMQWRPFIKSVYALLRAYTDPDINHVLHGRVAALHKHLRSISQMDSFASKGRTSGHWDAVEDSWKYLLDLLSAYSNTVCLDERDRLYSLYGLFEFGGLVAGPVDYCSVDYRMHFSHVYTMFASGAVEAGVSQDMIMHTIQFGSLADQNESWPSWVPGWNLPNKMQHITDWFADHRLSQHQQDHWPWSLLGSSRRHSWTELSPWGLFDKRLIYAHEMRALPLRGCIHRICHVQSGTVHSDAISYLEALARTQHAMSSLTIEWVVALAMTCVPKLLSRPPFDLRNFCDGKFMDESVEDILFCHAQRFMGLLSDGASEEQPDNISEVHVDWLEFASEAKRILEGLESFCYEVEGSFTFGIAFAQVKPGDFVFRMPGAVNGKDEETGEISPSAFGLIIRPYHSQSDAGPAIFRLVGMCVDWYPDVEDPEFVEVVLV</sequence>
<dbReference type="GeneID" id="29111687"/>
<proteinExistence type="predicted"/>
<accession>A0A177D4S5</accession>
<name>A0A177D4S5_ALTAL</name>
<dbReference type="AlphaFoldDB" id="A0A177D4S5"/>
<dbReference type="InterPro" id="IPR052895">
    <property type="entry name" value="HetReg/Transcr_Mod"/>
</dbReference>
<dbReference type="Proteomes" id="UP000077248">
    <property type="component" value="Unassembled WGS sequence"/>
</dbReference>
<dbReference type="VEuPathDB" id="FungiDB:CC77DRAFT_1025588"/>
<dbReference type="PANTHER" id="PTHR24148">
    <property type="entry name" value="ANKYRIN REPEAT DOMAIN-CONTAINING PROTEIN 39 HOMOLOG-RELATED"/>
    <property type="match status" value="1"/>
</dbReference>
<dbReference type="Pfam" id="PF06985">
    <property type="entry name" value="HET"/>
    <property type="match status" value="1"/>
</dbReference>
<keyword evidence="3" id="KW-1185">Reference proteome</keyword>
<organism evidence="2 3">
    <name type="scientific">Alternaria alternata</name>
    <name type="common">Alternaria rot fungus</name>
    <name type="synonym">Torula alternata</name>
    <dbReference type="NCBI Taxonomy" id="5599"/>
    <lineage>
        <taxon>Eukaryota</taxon>
        <taxon>Fungi</taxon>
        <taxon>Dikarya</taxon>
        <taxon>Ascomycota</taxon>
        <taxon>Pezizomycotina</taxon>
        <taxon>Dothideomycetes</taxon>
        <taxon>Pleosporomycetidae</taxon>
        <taxon>Pleosporales</taxon>
        <taxon>Pleosporineae</taxon>
        <taxon>Pleosporaceae</taxon>
        <taxon>Alternaria</taxon>
        <taxon>Alternaria sect. Alternaria</taxon>
        <taxon>Alternaria alternata complex</taxon>
    </lineage>
</organism>